<keyword evidence="2" id="KW-0804">Transcription</keyword>
<reference evidence="5 8" key="3">
    <citation type="submission" date="2024-01" db="EMBL/GenBank/DDBJ databases">
        <title>The diversity of rhizobia nodulating Mimosa spp. in eleven states of Brazil covering several biomes is determined by host plant, location, and edaphic factors.</title>
        <authorList>
            <person name="Rouws L."/>
            <person name="Barauna A."/>
            <person name="Beukes C."/>
            <person name="De Faria S.M."/>
            <person name="Gross E."/>
            <person name="Dos Reis Junior F.B."/>
            <person name="Simon M."/>
            <person name="Maluk M."/>
            <person name="Odee D.W."/>
            <person name="Kenicer G."/>
            <person name="Young J.P.W."/>
            <person name="Reis V.M."/>
            <person name="Zilli J."/>
            <person name="James E.K."/>
        </authorList>
    </citation>
    <scope>NUCLEOTIDE SEQUENCE [LARGE SCALE GENOMIC DNA]</scope>
    <source>
        <strain evidence="5 8">JHI1651</strain>
    </source>
</reference>
<evidence type="ECO:0000259" key="4">
    <source>
        <dbReference type="PROSITE" id="PS01124"/>
    </source>
</evidence>
<proteinExistence type="predicted"/>
<dbReference type="Gene3D" id="1.10.10.60">
    <property type="entry name" value="Homeodomain-like"/>
    <property type="match status" value="1"/>
</dbReference>
<keyword evidence="1" id="KW-0805">Transcription regulation</keyword>
<reference evidence="6" key="2">
    <citation type="submission" date="2016-06" db="EMBL/GenBank/DDBJ databases">
        <authorList>
            <person name="Huang P."/>
            <person name="Jiang X."/>
            <person name="Liu X."/>
        </authorList>
    </citation>
    <scope>NUCLEOTIDE SEQUENCE</scope>
    <source>
        <strain evidence="6">852011</strain>
    </source>
</reference>
<dbReference type="InterPro" id="IPR002818">
    <property type="entry name" value="DJ-1/PfpI"/>
</dbReference>
<dbReference type="SUPFAM" id="SSF52317">
    <property type="entry name" value="Class I glutamine amidotransferase-like"/>
    <property type="match status" value="1"/>
</dbReference>
<feature type="domain" description="HTH araC/xylS-type" evidence="4">
    <location>
        <begin position="258"/>
        <end position="356"/>
    </location>
</feature>
<keyword evidence="8" id="KW-1185">Reference proteome</keyword>
<dbReference type="PANTHER" id="PTHR43130:SF3">
    <property type="entry name" value="HTH-TYPE TRANSCRIPTIONAL REGULATOR RV1931C"/>
    <property type="match status" value="1"/>
</dbReference>
<protein>
    <submittedName>
        <fullName evidence="6">AraC family transcriptional regulator</fullName>
    </submittedName>
    <submittedName>
        <fullName evidence="5">Helix-turn-helix domain-containing protein</fullName>
    </submittedName>
</protein>
<gene>
    <name evidence="6" type="ORF">A9O66_06420</name>
    <name evidence="5" type="ORF">VOI32_21240</name>
</gene>
<dbReference type="RefSeq" id="WP_107202127.1">
    <property type="nucleotide sequence ID" value="NZ_CP015958.1"/>
</dbReference>
<feature type="region of interest" description="Disordered" evidence="3">
    <location>
        <begin position="1"/>
        <end position="42"/>
    </location>
</feature>
<dbReference type="Proteomes" id="UP001462961">
    <property type="component" value="Unassembled WGS sequence"/>
</dbReference>
<sequence>MARSAVRAAATSASMAASKPAKQRASSASPDRQPTQTCRSAPNTPHVVAAVAFDGISPFHLSVPCVVFAEDRSDGGVLGFEFRVCSIDPGPLSTTAGFSIAATHGLDALADADTIIVPTWRDPDEAPPAALLDALRAAHARGAQLVGLCLGAYVLAAAGLLDGRPATTHWAWAADFARRFPGVKVDPQVLYVDDGDILTSAGTAAGLDCCLHVVRKLCGAQSANYIARRLVVPPHRQGGQAQYVQQPMPPDLRGNRLSALLDWVNGTLDTPHTLDSLAGRAAMSRRTFTRHFKAATGTTVSAWLLGQRLARAQQLLESTDESVESIAGMAGFGSTASLRQHFTDAFRTSPSAWRREFRGV</sequence>
<name>A0A9Q6RZY5_9BURK</name>
<organism evidence="6 7">
    <name type="scientific">Paraburkholderia caribensis</name>
    <dbReference type="NCBI Taxonomy" id="75105"/>
    <lineage>
        <taxon>Bacteria</taxon>
        <taxon>Pseudomonadati</taxon>
        <taxon>Pseudomonadota</taxon>
        <taxon>Betaproteobacteria</taxon>
        <taxon>Burkholderiales</taxon>
        <taxon>Burkholderiaceae</taxon>
        <taxon>Paraburkholderia</taxon>
    </lineage>
</organism>
<dbReference type="InterPro" id="IPR009057">
    <property type="entry name" value="Homeodomain-like_sf"/>
</dbReference>
<dbReference type="SMART" id="SM00342">
    <property type="entry name" value="HTH_ARAC"/>
    <property type="match status" value="1"/>
</dbReference>
<dbReference type="EMBL" id="JAYLVJ010000026">
    <property type="protein sequence ID" value="MEO1756455.1"/>
    <property type="molecule type" value="Genomic_DNA"/>
</dbReference>
<evidence type="ECO:0000313" key="5">
    <source>
        <dbReference type="EMBL" id="MEO1756455.1"/>
    </source>
</evidence>
<evidence type="ECO:0000256" key="3">
    <source>
        <dbReference type="SAM" id="MobiDB-lite"/>
    </source>
</evidence>
<reference evidence="6 7" key="1">
    <citation type="journal article" date="2014" name="Genome Announc.">
        <title>Draft Genome Sequence of the Haloacid-Degrading Burkholderia caribensis Strain MBA4.</title>
        <authorList>
            <person name="Pan Y."/>
            <person name="Kong K.F."/>
            <person name="Tsang J.S."/>
        </authorList>
    </citation>
    <scope>NUCLEOTIDE SEQUENCE [LARGE SCALE GENOMIC DNA]</scope>
    <source>
        <strain evidence="6 7">852011</strain>
    </source>
</reference>
<dbReference type="InterPro" id="IPR052158">
    <property type="entry name" value="INH-QAR"/>
</dbReference>
<dbReference type="EMBL" id="CP015958">
    <property type="protein sequence ID" value="QLB62046.1"/>
    <property type="molecule type" value="Genomic_DNA"/>
</dbReference>
<dbReference type="InterPro" id="IPR029062">
    <property type="entry name" value="Class_I_gatase-like"/>
</dbReference>
<dbReference type="InterPro" id="IPR018060">
    <property type="entry name" value="HTH_AraC"/>
</dbReference>
<dbReference type="SUPFAM" id="SSF46689">
    <property type="entry name" value="Homeodomain-like"/>
    <property type="match status" value="2"/>
</dbReference>
<feature type="compositionally biased region" description="Polar residues" evidence="3">
    <location>
        <begin position="24"/>
        <end position="42"/>
    </location>
</feature>
<accession>A0A9Q6RZY5</accession>
<dbReference type="Pfam" id="PF12833">
    <property type="entry name" value="HTH_18"/>
    <property type="match status" value="1"/>
</dbReference>
<evidence type="ECO:0000313" key="8">
    <source>
        <dbReference type="Proteomes" id="UP001462961"/>
    </source>
</evidence>
<evidence type="ECO:0000256" key="1">
    <source>
        <dbReference type="ARBA" id="ARBA00023015"/>
    </source>
</evidence>
<evidence type="ECO:0000313" key="7">
    <source>
        <dbReference type="Proteomes" id="UP000509548"/>
    </source>
</evidence>
<dbReference type="CDD" id="cd03137">
    <property type="entry name" value="GATase1_AraC_1"/>
    <property type="match status" value="1"/>
</dbReference>
<feature type="compositionally biased region" description="Low complexity" evidence="3">
    <location>
        <begin position="1"/>
        <end position="18"/>
    </location>
</feature>
<dbReference type="Pfam" id="PF01965">
    <property type="entry name" value="DJ-1_PfpI"/>
    <property type="match status" value="1"/>
</dbReference>
<evidence type="ECO:0000256" key="2">
    <source>
        <dbReference type="ARBA" id="ARBA00023163"/>
    </source>
</evidence>
<dbReference type="PROSITE" id="PS01124">
    <property type="entry name" value="HTH_ARAC_FAMILY_2"/>
    <property type="match status" value="1"/>
</dbReference>
<dbReference type="PANTHER" id="PTHR43130">
    <property type="entry name" value="ARAC-FAMILY TRANSCRIPTIONAL REGULATOR"/>
    <property type="match status" value="1"/>
</dbReference>
<dbReference type="Gene3D" id="3.40.50.880">
    <property type="match status" value="1"/>
</dbReference>
<dbReference type="AlphaFoldDB" id="A0A9Q6RZY5"/>
<dbReference type="GO" id="GO:0043565">
    <property type="term" value="F:sequence-specific DNA binding"/>
    <property type="evidence" value="ECO:0007669"/>
    <property type="project" value="InterPro"/>
</dbReference>
<dbReference type="GO" id="GO:0003700">
    <property type="term" value="F:DNA-binding transcription factor activity"/>
    <property type="evidence" value="ECO:0007669"/>
    <property type="project" value="InterPro"/>
</dbReference>
<evidence type="ECO:0000313" key="6">
    <source>
        <dbReference type="EMBL" id="QLB62046.1"/>
    </source>
</evidence>
<dbReference type="Proteomes" id="UP000509548">
    <property type="component" value="Chromosome 1"/>
</dbReference>